<dbReference type="SUPFAM" id="SSF46689">
    <property type="entry name" value="Homeodomain-like"/>
    <property type="match status" value="2"/>
</dbReference>
<evidence type="ECO:0000256" key="4">
    <source>
        <dbReference type="PROSITE-ProRule" id="PRU00169"/>
    </source>
</evidence>
<feature type="modified residue" description="4-aspartylphosphate" evidence="4">
    <location>
        <position position="56"/>
    </location>
</feature>
<evidence type="ECO:0000313" key="8">
    <source>
        <dbReference type="Proteomes" id="UP000609346"/>
    </source>
</evidence>
<reference evidence="7 8" key="1">
    <citation type="submission" date="2020-09" db="EMBL/GenBank/DDBJ databases">
        <title>Paenibacillus sp. strain PR3 16S rRNA gene Genome sequencing and assembly.</title>
        <authorList>
            <person name="Kim J."/>
        </authorList>
    </citation>
    <scope>NUCLEOTIDE SEQUENCE [LARGE SCALE GENOMIC DNA]</scope>
    <source>
        <strain evidence="7 8">PR3</strain>
    </source>
</reference>
<dbReference type="PROSITE" id="PS50110">
    <property type="entry name" value="RESPONSE_REGULATORY"/>
    <property type="match status" value="1"/>
</dbReference>
<dbReference type="PRINTS" id="PR00032">
    <property type="entry name" value="HTHARAC"/>
</dbReference>
<keyword evidence="2" id="KW-0238">DNA-binding</keyword>
<dbReference type="PANTHER" id="PTHR43280:SF28">
    <property type="entry name" value="HTH-TYPE TRANSCRIPTIONAL ACTIVATOR RHAS"/>
    <property type="match status" value="1"/>
</dbReference>
<gene>
    <name evidence="7" type="ORF">H8B09_00095</name>
</gene>
<dbReference type="PROSITE" id="PS00041">
    <property type="entry name" value="HTH_ARAC_FAMILY_1"/>
    <property type="match status" value="1"/>
</dbReference>
<evidence type="ECO:0000256" key="2">
    <source>
        <dbReference type="ARBA" id="ARBA00023125"/>
    </source>
</evidence>
<dbReference type="Proteomes" id="UP000609346">
    <property type="component" value="Unassembled WGS sequence"/>
</dbReference>
<dbReference type="EMBL" id="JACXZA010000001">
    <property type="protein sequence ID" value="MBD3917136.1"/>
    <property type="molecule type" value="Genomic_DNA"/>
</dbReference>
<dbReference type="SUPFAM" id="SSF52172">
    <property type="entry name" value="CheY-like"/>
    <property type="match status" value="1"/>
</dbReference>
<dbReference type="InterPro" id="IPR011006">
    <property type="entry name" value="CheY-like_superfamily"/>
</dbReference>
<dbReference type="RefSeq" id="WP_191201475.1">
    <property type="nucleotide sequence ID" value="NZ_JACXZA010000001.1"/>
</dbReference>
<evidence type="ECO:0000256" key="1">
    <source>
        <dbReference type="ARBA" id="ARBA00023015"/>
    </source>
</evidence>
<dbReference type="PROSITE" id="PS01124">
    <property type="entry name" value="HTH_ARAC_FAMILY_2"/>
    <property type="match status" value="1"/>
</dbReference>
<dbReference type="Pfam" id="PF12833">
    <property type="entry name" value="HTH_18"/>
    <property type="match status" value="1"/>
</dbReference>
<protein>
    <submittedName>
        <fullName evidence="7">Response regulator</fullName>
    </submittedName>
</protein>
<dbReference type="SMART" id="SM00448">
    <property type="entry name" value="REC"/>
    <property type="match status" value="1"/>
</dbReference>
<keyword evidence="8" id="KW-1185">Reference proteome</keyword>
<organism evidence="7 8">
    <name type="scientific">Paenibacillus terricola</name>
    <dbReference type="NCBI Taxonomy" id="2763503"/>
    <lineage>
        <taxon>Bacteria</taxon>
        <taxon>Bacillati</taxon>
        <taxon>Bacillota</taxon>
        <taxon>Bacilli</taxon>
        <taxon>Bacillales</taxon>
        <taxon>Paenibacillaceae</taxon>
        <taxon>Paenibacillus</taxon>
    </lineage>
</organism>
<name>A0ABR8MQ17_9BACL</name>
<accession>A0ABR8MQ17</accession>
<sequence>MAYNLLIVDDEDIAIRGIVHGIEWSDMPIANIYTACDAEEAQELLGQHTIHVLLSDIDMPNQTGIELLSWVNVNSPTTKTILLTGHADFKYAQQALQLDGFDYLLKPVDHEHLKKTILQAAEKVRIQEEHDSFHRTYEHYYQQWQKQLPVMAERLWEDIIHWRQSVSPQQLDPQLMLYGIPLQSDSQISVVLISIEQWQEDWSARDEEIMTYGVKNAAEEIILKDAKGQVVLDASGALLVLIYEPDAVSKAELDSRCRQYIEQCASYLHCQLSCYVGTPSSVASLREIVEMLGNLERSNLTDTCTVVHEQEKDKFKPHTGPAAYPPLADWAVLLECGKRPELSARVDEFFNQLAEEQENVDYAYIVSIYFGIVHTVFQTFQRKSLSVDAAFPHREWEDGGHALKSLQGLKSWAHSVCSQGAEYVRLNGKDVSNIVRKVQQYIEDHLEEDMSREQLADYVFLNPAYLSRLFRKETGSSITDYTTERRMIKAKAELENSNVRISDIAISVGYSNFSHFSKLFKKATGLTPQEYRRLIHHVD</sequence>
<dbReference type="InterPro" id="IPR020449">
    <property type="entry name" value="Tscrpt_reg_AraC-type_HTH"/>
</dbReference>
<dbReference type="InterPro" id="IPR001789">
    <property type="entry name" value="Sig_transdc_resp-reg_receiver"/>
</dbReference>
<dbReference type="SMART" id="SM00342">
    <property type="entry name" value="HTH_ARAC"/>
    <property type="match status" value="1"/>
</dbReference>
<dbReference type="InterPro" id="IPR009057">
    <property type="entry name" value="Homeodomain-like_sf"/>
</dbReference>
<dbReference type="PANTHER" id="PTHR43280">
    <property type="entry name" value="ARAC-FAMILY TRANSCRIPTIONAL REGULATOR"/>
    <property type="match status" value="1"/>
</dbReference>
<comment type="caution">
    <text evidence="7">The sequence shown here is derived from an EMBL/GenBank/DDBJ whole genome shotgun (WGS) entry which is preliminary data.</text>
</comment>
<dbReference type="CDD" id="cd17536">
    <property type="entry name" value="REC_YesN-like"/>
    <property type="match status" value="1"/>
</dbReference>
<proteinExistence type="predicted"/>
<dbReference type="InterPro" id="IPR018060">
    <property type="entry name" value="HTH_AraC"/>
</dbReference>
<feature type="domain" description="HTH araC/xylS-type" evidence="5">
    <location>
        <begin position="436"/>
        <end position="534"/>
    </location>
</feature>
<evidence type="ECO:0000313" key="7">
    <source>
        <dbReference type="EMBL" id="MBD3917136.1"/>
    </source>
</evidence>
<feature type="domain" description="Response regulatory" evidence="6">
    <location>
        <begin position="4"/>
        <end position="121"/>
    </location>
</feature>
<evidence type="ECO:0000259" key="6">
    <source>
        <dbReference type="PROSITE" id="PS50110"/>
    </source>
</evidence>
<dbReference type="Gene3D" id="1.10.10.60">
    <property type="entry name" value="Homeodomain-like"/>
    <property type="match status" value="2"/>
</dbReference>
<dbReference type="Pfam" id="PF00072">
    <property type="entry name" value="Response_reg"/>
    <property type="match status" value="1"/>
</dbReference>
<evidence type="ECO:0000259" key="5">
    <source>
        <dbReference type="PROSITE" id="PS01124"/>
    </source>
</evidence>
<keyword evidence="4" id="KW-0597">Phosphoprotein</keyword>
<dbReference type="Gene3D" id="3.40.50.2300">
    <property type="match status" value="1"/>
</dbReference>
<keyword evidence="1" id="KW-0805">Transcription regulation</keyword>
<dbReference type="InterPro" id="IPR018062">
    <property type="entry name" value="HTH_AraC-typ_CS"/>
</dbReference>
<evidence type="ECO:0000256" key="3">
    <source>
        <dbReference type="ARBA" id="ARBA00023163"/>
    </source>
</evidence>
<keyword evidence="3" id="KW-0804">Transcription</keyword>